<dbReference type="Proteomes" id="UP000326500">
    <property type="component" value="Unassembled WGS sequence"/>
</dbReference>
<accession>A0A1G8YTV3</accession>
<dbReference type="EMBL" id="FNFT01000003">
    <property type="protein sequence ID" value="SDK06279.1"/>
    <property type="molecule type" value="Genomic_DNA"/>
</dbReference>
<protein>
    <submittedName>
        <fullName evidence="1">Uncharacterized protein</fullName>
    </submittedName>
</protein>
<dbReference type="AlphaFoldDB" id="A0A1G8YTV3"/>
<reference evidence="1 2" key="1">
    <citation type="submission" date="2016-10" db="EMBL/GenBank/DDBJ databases">
        <authorList>
            <person name="Varghese N."/>
            <person name="Submissions S."/>
        </authorList>
    </citation>
    <scope>NUCLEOTIDE SEQUENCE [LARGE SCALE GENOMIC DNA]</scope>
    <source>
        <strain evidence="1 2">DSM 2373</strain>
    </source>
</reference>
<keyword evidence="2" id="KW-1185">Reference proteome</keyword>
<name>A0A1G8YTV3_9EURY</name>
<sequence length="142" mass="15831">MVPMGLRGPYCIAAACMPRSFEQMSGRYLVLLILALVTLIGTSGCLSTTIGEISYERGSLQLHVENAAEPVEDAVLQVTIMEVDMLEQREVYSEARYIDLDAGENTYTLHVDLQPGSYKLFLTIFVGDERRTSVIRDLEVTH</sequence>
<gene>
    <name evidence="1" type="ORF">SAMN04488571_103206</name>
</gene>
<dbReference type="RefSeq" id="WP_433450559.1">
    <property type="nucleotide sequence ID" value="NZ_JBMNQR010000099.1"/>
</dbReference>
<proteinExistence type="predicted"/>
<evidence type="ECO:0000313" key="2">
    <source>
        <dbReference type="Proteomes" id="UP000326500"/>
    </source>
</evidence>
<evidence type="ECO:0000313" key="1">
    <source>
        <dbReference type="EMBL" id="SDK06279.1"/>
    </source>
</evidence>
<organism evidence="1 2">
    <name type="scientific">Methanoculleus thermophilus</name>
    <dbReference type="NCBI Taxonomy" id="2200"/>
    <lineage>
        <taxon>Archaea</taxon>
        <taxon>Methanobacteriati</taxon>
        <taxon>Methanobacteriota</taxon>
        <taxon>Stenosarchaea group</taxon>
        <taxon>Methanomicrobia</taxon>
        <taxon>Methanomicrobiales</taxon>
        <taxon>Methanomicrobiaceae</taxon>
        <taxon>Methanoculleus</taxon>
    </lineage>
</organism>